<evidence type="ECO:0000313" key="2">
    <source>
        <dbReference type="Proteomes" id="UP000309138"/>
    </source>
</evidence>
<protein>
    <submittedName>
        <fullName evidence="1">Uncharacterized protein</fullName>
    </submittedName>
</protein>
<proteinExistence type="predicted"/>
<dbReference type="EMBL" id="SWKR01000002">
    <property type="protein sequence ID" value="TKD50994.1"/>
    <property type="molecule type" value="Genomic_DNA"/>
</dbReference>
<accession>A0A4U1L3E1</accession>
<evidence type="ECO:0000313" key="1">
    <source>
        <dbReference type="EMBL" id="TKD50994.1"/>
    </source>
</evidence>
<dbReference type="Proteomes" id="UP000309138">
    <property type="component" value="Unassembled WGS sequence"/>
</dbReference>
<dbReference type="RefSeq" id="WP_136942941.1">
    <property type="nucleotide sequence ID" value="NZ_SWKR01000002.1"/>
</dbReference>
<sequence length="64" mass="7465">MRTFLVLVTIALACLIGAAVILRKRHIRRGETARRDARRARRLARQQDWDAIRHASESEDDEPR</sequence>
<reference evidence="1 2" key="1">
    <citation type="submission" date="2019-04" db="EMBL/GenBank/DDBJ databases">
        <authorList>
            <person name="Yang Y."/>
            <person name="Wei D."/>
        </authorList>
    </citation>
    <scope>NUCLEOTIDE SEQUENCE [LARGE SCALE GENOMIC DNA]</scope>
    <source>
        <strain evidence="1 2">L-1-4w-11</strain>
    </source>
</reference>
<dbReference type="AlphaFoldDB" id="A0A4U1L3E1"/>
<comment type="caution">
    <text evidence="1">The sequence shown here is derived from an EMBL/GenBank/DDBJ whole genome shotgun (WGS) entry which is preliminary data.</text>
</comment>
<name>A0A4U1L3E1_9SPHN</name>
<organism evidence="1 2">
    <name type="scientific">Sphingomonas baiyangensis</name>
    <dbReference type="NCBI Taxonomy" id="2572576"/>
    <lineage>
        <taxon>Bacteria</taxon>
        <taxon>Pseudomonadati</taxon>
        <taxon>Pseudomonadota</taxon>
        <taxon>Alphaproteobacteria</taxon>
        <taxon>Sphingomonadales</taxon>
        <taxon>Sphingomonadaceae</taxon>
        <taxon>Sphingomonas</taxon>
    </lineage>
</organism>
<gene>
    <name evidence="1" type="ORF">FBR43_09650</name>
</gene>
<keyword evidence="2" id="KW-1185">Reference proteome</keyword>